<dbReference type="EMBL" id="ML743619">
    <property type="protein sequence ID" value="KAE8133280.1"/>
    <property type="molecule type" value="Genomic_DNA"/>
</dbReference>
<reference evidence="2 3" key="1">
    <citation type="submission" date="2019-04" db="EMBL/GenBank/DDBJ databases">
        <title>Friends and foes A comparative genomics study of 23 Aspergillus species from section Flavi.</title>
        <authorList>
            <consortium name="DOE Joint Genome Institute"/>
            <person name="Kjaerbolling I."/>
            <person name="Vesth T."/>
            <person name="Frisvad J.C."/>
            <person name="Nybo J.L."/>
            <person name="Theobald S."/>
            <person name="Kildgaard S."/>
            <person name="Isbrandt T."/>
            <person name="Kuo A."/>
            <person name="Sato A."/>
            <person name="Lyhne E.K."/>
            <person name="Kogle M.E."/>
            <person name="Wiebenga A."/>
            <person name="Kun R.S."/>
            <person name="Lubbers R.J."/>
            <person name="Makela M.R."/>
            <person name="Barry K."/>
            <person name="Chovatia M."/>
            <person name="Clum A."/>
            <person name="Daum C."/>
            <person name="Haridas S."/>
            <person name="He G."/>
            <person name="LaButti K."/>
            <person name="Lipzen A."/>
            <person name="Mondo S."/>
            <person name="Riley R."/>
            <person name="Salamov A."/>
            <person name="Simmons B.A."/>
            <person name="Magnuson J.K."/>
            <person name="Henrissat B."/>
            <person name="Mortensen U.H."/>
            <person name="Larsen T.O."/>
            <person name="Devries R.P."/>
            <person name="Grigoriev I.V."/>
            <person name="Machida M."/>
            <person name="Baker S.E."/>
            <person name="Andersen M.R."/>
        </authorList>
    </citation>
    <scope>NUCLEOTIDE SEQUENCE [LARGE SCALE GENOMIC DNA]</scope>
    <source>
        <strain evidence="2 3">CBS 117625</strain>
    </source>
</reference>
<dbReference type="Proteomes" id="UP000325672">
    <property type="component" value="Unassembled WGS sequence"/>
</dbReference>
<dbReference type="GeneID" id="43639980"/>
<evidence type="ECO:0000313" key="3">
    <source>
        <dbReference type="Proteomes" id="UP000325672"/>
    </source>
</evidence>
<name>A0A5N6SHR9_ASPPS</name>
<gene>
    <name evidence="2" type="ORF">BDV38DRAFT_258921</name>
</gene>
<dbReference type="AlphaFoldDB" id="A0A5N6SHR9"/>
<sequence>MASESEWTILKCDFSRFLICLFTERWSRQQTESFGGSPFPRFTATEQESAHRFPGKGIQV</sequence>
<evidence type="ECO:0000313" key="2">
    <source>
        <dbReference type="EMBL" id="KAE8133280.1"/>
    </source>
</evidence>
<feature type="region of interest" description="Disordered" evidence="1">
    <location>
        <begin position="31"/>
        <end position="60"/>
    </location>
</feature>
<keyword evidence="3" id="KW-1185">Reference proteome</keyword>
<accession>A0A5N6SHR9</accession>
<dbReference type="OrthoDB" id="1937912at2759"/>
<evidence type="ECO:0000256" key="1">
    <source>
        <dbReference type="SAM" id="MobiDB-lite"/>
    </source>
</evidence>
<organism evidence="2 3">
    <name type="scientific">Aspergillus pseudotamarii</name>
    <dbReference type="NCBI Taxonomy" id="132259"/>
    <lineage>
        <taxon>Eukaryota</taxon>
        <taxon>Fungi</taxon>
        <taxon>Dikarya</taxon>
        <taxon>Ascomycota</taxon>
        <taxon>Pezizomycotina</taxon>
        <taxon>Eurotiomycetes</taxon>
        <taxon>Eurotiomycetidae</taxon>
        <taxon>Eurotiales</taxon>
        <taxon>Aspergillaceae</taxon>
        <taxon>Aspergillus</taxon>
        <taxon>Aspergillus subgen. Circumdati</taxon>
    </lineage>
</organism>
<protein>
    <submittedName>
        <fullName evidence="2">Uncharacterized protein</fullName>
    </submittedName>
</protein>
<dbReference type="RefSeq" id="XP_031909343.1">
    <property type="nucleotide sequence ID" value="XM_032055770.1"/>
</dbReference>
<proteinExistence type="predicted"/>